<protein>
    <submittedName>
        <fullName evidence="1">Uncharacterized protein</fullName>
    </submittedName>
</protein>
<evidence type="ECO:0000313" key="2">
    <source>
        <dbReference type="Proteomes" id="UP001341281"/>
    </source>
</evidence>
<dbReference type="AlphaFoldDB" id="A0AAQ3U7G6"/>
<reference evidence="1 2" key="1">
    <citation type="submission" date="2024-02" db="EMBL/GenBank/DDBJ databases">
        <title>High-quality chromosome-scale genome assembly of Pensacola bahiagrass (Paspalum notatum Flugge var. saurae).</title>
        <authorList>
            <person name="Vega J.M."/>
            <person name="Podio M."/>
            <person name="Orjuela J."/>
            <person name="Siena L.A."/>
            <person name="Pessino S.C."/>
            <person name="Combes M.C."/>
            <person name="Mariac C."/>
            <person name="Albertini E."/>
            <person name="Pupilli F."/>
            <person name="Ortiz J.P.A."/>
            <person name="Leblanc O."/>
        </authorList>
    </citation>
    <scope>NUCLEOTIDE SEQUENCE [LARGE SCALE GENOMIC DNA]</scope>
    <source>
        <strain evidence="1">R1</strain>
        <tissue evidence="1">Leaf</tissue>
    </source>
</reference>
<feature type="non-terminal residue" evidence="1">
    <location>
        <position position="192"/>
    </location>
</feature>
<keyword evidence="2" id="KW-1185">Reference proteome</keyword>
<name>A0AAQ3U7G6_PASNO</name>
<organism evidence="1 2">
    <name type="scientific">Paspalum notatum var. saurae</name>
    <dbReference type="NCBI Taxonomy" id="547442"/>
    <lineage>
        <taxon>Eukaryota</taxon>
        <taxon>Viridiplantae</taxon>
        <taxon>Streptophyta</taxon>
        <taxon>Embryophyta</taxon>
        <taxon>Tracheophyta</taxon>
        <taxon>Spermatophyta</taxon>
        <taxon>Magnoliopsida</taxon>
        <taxon>Liliopsida</taxon>
        <taxon>Poales</taxon>
        <taxon>Poaceae</taxon>
        <taxon>PACMAD clade</taxon>
        <taxon>Panicoideae</taxon>
        <taxon>Andropogonodae</taxon>
        <taxon>Paspaleae</taxon>
        <taxon>Paspalinae</taxon>
        <taxon>Paspalum</taxon>
    </lineage>
</organism>
<dbReference type="EMBL" id="CP144751">
    <property type="protein sequence ID" value="WVZ86363.1"/>
    <property type="molecule type" value="Genomic_DNA"/>
</dbReference>
<dbReference type="Proteomes" id="UP001341281">
    <property type="component" value="Chromosome 07"/>
</dbReference>
<evidence type="ECO:0000313" key="1">
    <source>
        <dbReference type="EMBL" id="WVZ86363.1"/>
    </source>
</evidence>
<proteinExistence type="predicted"/>
<sequence length="192" mass="20809">MTVLIPTNCCATWAMTPAMSPRRTILLPNAFLSLPIRPCSPMEPSRNTSSSMDWRKASISFSTSFAGYAKNCPPVMRRPFVLTRAPLIRAGDASEMYRGAVMEAIPTPRPTKTLPTMITAGVGEKAMIMAPPKNRASAIMMEGFLPNLSFIQPPNAAPTIAPATAMLTIVSYTCIISEKKATDASREDKPKD</sequence>
<gene>
    <name evidence="1" type="ORF">U9M48_033159</name>
</gene>
<accession>A0AAQ3U7G6</accession>